<dbReference type="PANTHER" id="PTHR32470:SF2">
    <property type="entry name" value="NADH DEHYDROGENASE [UBIQUINONE] 1 ALPHA SUBCOMPLEX ASSEMBLY FACTOR 2"/>
    <property type="match status" value="1"/>
</dbReference>
<evidence type="ECO:0000313" key="4">
    <source>
        <dbReference type="Proteomes" id="UP000747542"/>
    </source>
</evidence>
<feature type="region of interest" description="Disordered" evidence="2">
    <location>
        <begin position="96"/>
        <end position="162"/>
    </location>
</feature>
<feature type="compositionally biased region" description="Basic and acidic residues" evidence="2">
    <location>
        <begin position="96"/>
        <end position="110"/>
    </location>
</feature>
<evidence type="ECO:0000256" key="2">
    <source>
        <dbReference type="SAM" id="MobiDB-lite"/>
    </source>
</evidence>
<dbReference type="GO" id="GO:0032981">
    <property type="term" value="P:mitochondrial respiratory chain complex I assembly"/>
    <property type="evidence" value="ECO:0007669"/>
    <property type="project" value="TreeGrafter"/>
</dbReference>
<gene>
    <name evidence="3" type="ORF">Hamer_G005275</name>
</gene>
<evidence type="ECO:0000313" key="3">
    <source>
        <dbReference type="EMBL" id="KAG7166973.1"/>
    </source>
</evidence>
<accession>A0A8J5MWY4</accession>
<evidence type="ECO:0000256" key="1">
    <source>
        <dbReference type="ARBA" id="ARBA00007355"/>
    </source>
</evidence>
<reference evidence="3" key="1">
    <citation type="journal article" date="2021" name="Sci. Adv.">
        <title>The American lobster genome reveals insights on longevity, neural, and immune adaptations.</title>
        <authorList>
            <person name="Polinski J.M."/>
            <person name="Zimin A.V."/>
            <person name="Clark K.F."/>
            <person name="Kohn A.B."/>
            <person name="Sadowski N."/>
            <person name="Timp W."/>
            <person name="Ptitsyn A."/>
            <person name="Khanna P."/>
            <person name="Romanova D.Y."/>
            <person name="Williams P."/>
            <person name="Greenwood S.J."/>
            <person name="Moroz L.L."/>
            <person name="Walt D.R."/>
            <person name="Bodnar A.G."/>
        </authorList>
    </citation>
    <scope>NUCLEOTIDE SEQUENCE</scope>
    <source>
        <strain evidence="3">GMGI-L3</strain>
    </source>
</reference>
<dbReference type="GO" id="GO:0045271">
    <property type="term" value="C:respiratory chain complex I"/>
    <property type="evidence" value="ECO:0007669"/>
    <property type="project" value="InterPro"/>
</dbReference>
<comment type="caution">
    <text evidence="3">The sequence shown here is derived from an EMBL/GenBank/DDBJ whole genome shotgun (WGS) entry which is preliminary data.</text>
</comment>
<dbReference type="PANTHER" id="PTHR32470">
    <property type="entry name" value="ADH DEHYDROGENASE [UBIQUINONE] 1 ALPHA SUBCOMPLEX ASSEMBLY FACTOR 2"/>
    <property type="match status" value="1"/>
</dbReference>
<protein>
    <submittedName>
        <fullName evidence="3">Putative NADH dehydrogenase [ubiquinone] 1 alpha subcomplex assembly factor 2-like</fullName>
    </submittedName>
</protein>
<feature type="compositionally biased region" description="Basic and acidic residues" evidence="2">
    <location>
        <begin position="120"/>
        <end position="141"/>
    </location>
</feature>
<dbReference type="GO" id="GO:0005739">
    <property type="term" value="C:mitochondrion"/>
    <property type="evidence" value="ECO:0007669"/>
    <property type="project" value="TreeGrafter"/>
</dbReference>
<dbReference type="AlphaFoldDB" id="A0A8J5MWY4"/>
<comment type="similarity">
    <text evidence="1">Belongs to the complex I NDUFA12 subunit family.</text>
</comment>
<organism evidence="3 4">
    <name type="scientific">Homarus americanus</name>
    <name type="common">American lobster</name>
    <dbReference type="NCBI Taxonomy" id="6706"/>
    <lineage>
        <taxon>Eukaryota</taxon>
        <taxon>Metazoa</taxon>
        <taxon>Ecdysozoa</taxon>
        <taxon>Arthropoda</taxon>
        <taxon>Crustacea</taxon>
        <taxon>Multicrustacea</taxon>
        <taxon>Malacostraca</taxon>
        <taxon>Eumalacostraca</taxon>
        <taxon>Eucarida</taxon>
        <taxon>Decapoda</taxon>
        <taxon>Pleocyemata</taxon>
        <taxon>Astacidea</taxon>
        <taxon>Nephropoidea</taxon>
        <taxon>Nephropidae</taxon>
        <taxon>Homarus</taxon>
    </lineage>
</organism>
<dbReference type="EMBL" id="JAHLQT010021845">
    <property type="protein sequence ID" value="KAG7166973.1"/>
    <property type="molecule type" value="Genomic_DNA"/>
</dbReference>
<dbReference type="Proteomes" id="UP000747542">
    <property type="component" value="Unassembled WGS sequence"/>
</dbReference>
<sequence length="162" mass="19351">MSWVYRGCTKMSWVNRGCTKMSWVYRGCTKMSWVYRGCTKMSWVYRGCTKMSWVYHVVDLNYPSRGKRHPQRWYVPPVDMRYDQEHMPAEWDAWLRNRRPEPPGESELRENLTIATMKKQNADKLEEKYIKKPDSTTKESAKPSYPVYDDYETTPGEGIKQN</sequence>
<dbReference type="InterPro" id="IPR007763">
    <property type="entry name" value="NDUFA12"/>
</dbReference>
<dbReference type="Pfam" id="PF05071">
    <property type="entry name" value="NDUFA12"/>
    <property type="match status" value="1"/>
</dbReference>
<proteinExistence type="inferred from homology"/>
<name>A0A8J5MWY4_HOMAM</name>
<dbReference type="InterPro" id="IPR052618">
    <property type="entry name" value="ComplexI_NDUFA12"/>
</dbReference>
<keyword evidence="4" id="KW-1185">Reference proteome</keyword>